<proteinExistence type="predicted"/>
<protein>
    <submittedName>
        <fullName evidence="1">Uncharacterized protein</fullName>
    </submittedName>
</protein>
<evidence type="ECO:0000313" key="1">
    <source>
        <dbReference type="EMBL" id="PLW26716.1"/>
    </source>
</evidence>
<dbReference type="Proteomes" id="UP000235392">
    <property type="component" value="Unassembled WGS sequence"/>
</dbReference>
<dbReference type="AlphaFoldDB" id="A0A2N5TMI6"/>
<dbReference type="EMBL" id="PGCI01000447">
    <property type="protein sequence ID" value="PLW26716.1"/>
    <property type="molecule type" value="Genomic_DNA"/>
</dbReference>
<accession>A0A2N5TMI6</accession>
<evidence type="ECO:0000313" key="2">
    <source>
        <dbReference type="Proteomes" id="UP000235392"/>
    </source>
</evidence>
<sequence>MAHQRWKWSYLLLSGRNLSWHAPRAQFRLEGSSPESKRLPTRNALCACSRDIPPAAHFPRAHTDIRQVNIDIPASHAFSKPLDESTRSAGFSASSCLPQYATVLRPCLGELLNPSTYPTAQRSITTHSNRLTIYHSTRPYP</sequence>
<name>A0A2N5TMI6_9BASI</name>
<reference evidence="1 2" key="1">
    <citation type="submission" date="2017-11" db="EMBL/GenBank/DDBJ databases">
        <title>De novo assembly and phasing of dikaryotic genomes from two isolates of Puccinia coronata f. sp. avenae, the causal agent of oat crown rust.</title>
        <authorList>
            <person name="Miller M.E."/>
            <person name="Zhang Y."/>
            <person name="Omidvar V."/>
            <person name="Sperschneider J."/>
            <person name="Schwessinger B."/>
            <person name="Raley C."/>
            <person name="Palmer J.M."/>
            <person name="Garnica D."/>
            <person name="Upadhyaya N."/>
            <person name="Rathjen J."/>
            <person name="Taylor J.M."/>
            <person name="Park R.F."/>
            <person name="Dodds P.N."/>
            <person name="Hirsch C.D."/>
            <person name="Kianian S.F."/>
            <person name="Figueroa M."/>
        </authorList>
    </citation>
    <scope>NUCLEOTIDE SEQUENCE [LARGE SCALE GENOMIC DNA]</scope>
    <source>
        <strain evidence="1">12SD80</strain>
    </source>
</reference>
<gene>
    <name evidence="1" type="ORF">PCASD_20769</name>
</gene>
<organism evidence="1 2">
    <name type="scientific">Puccinia coronata f. sp. avenae</name>
    <dbReference type="NCBI Taxonomy" id="200324"/>
    <lineage>
        <taxon>Eukaryota</taxon>
        <taxon>Fungi</taxon>
        <taxon>Dikarya</taxon>
        <taxon>Basidiomycota</taxon>
        <taxon>Pucciniomycotina</taxon>
        <taxon>Pucciniomycetes</taxon>
        <taxon>Pucciniales</taxon>
        <taxon>Pucciniaceae</taxon>
        <taxon>Puccinia</taxon>
    </lineage>
</organism>
<comment type="caution">
    <text evidence="1">The sequence shown here is derived from an EMBL/GenBank/DDBJ whole genome shotgun (WGS) entry which is preliminary data.</text>
</comment>